<gene>
    <name evidence="2" type="ORF">F5890DRAFT_1385950</name>
</gene>
<evidence type="ECO:0000313" key="2">
    <source>
        <dbReference type="EMBL" id="KAJ3978605.1"/>
    </source>
</evidence>
<evidence type="ECO:0000256" key="1">
    <source>
        <dbReference type="SAM" id="MobiDB-lite"/>
    </source>
</evidence>
<dbReference type="Proteomes" id="UP001163850">
    <property type="component" value="Unassembled WGS sequence"/>
</dbReference>
<dbReference type="AlphaFoldDB" id="A0AA38PNW5"/>
<reference evidence="2" key="1">
    <citation type="submission" date="2022-08" db="EMBL/GenBank/DDBJ databases">
        <authorList>
            <consortium name="DOE Joint Genome Institute"/>
            <person name="Min B."/>
            <person name="Riley R."/>
            <person name="Sierra-Patev S."/>
            <person name="Naranjo-Ortiz M."/>
            <person name="Looney B."/>
            <person name="Konkel Z."/>
            <person name="Slot J.C."/>
            <person name="Sakamoto Y."/>
            <person name="Steenwyk J.L."/>
            <person name="Rokas A."/>
            <person name="Carro J."/>
            <person name="Camarero S."/>
            <person name="Ferreira P."/>
            <person name="Molpeceres G."/>
            <person name="Ruiz-Duenas F.J."/>
            <person name="Serrano A."/>
            <person name="Henrissat B."/>
            <person name="Drula E."/>
            <person name="Hughes K.W."/>
            <person name="Mata J.L."/>
            <person name="Ishikawa N.K."/>
            <person name="Vargas-Isla R."/>
            <person name="Ushijima S."/>
            <person name="Smith C.A."/>
            <person name="Ahrendt S."/>
            <person name="Andreopoulos W."/>
            <person name="He G."/>
            <person name="Labutti K."/>
            <person name="Lipzen A."/>
            <person name="Ng V."/>
            <person name="Sandor L."/>
            <person name="Barry K."/>
            <person name="Martinez A.T."/>
            <person name="Xiao Y."/>
            <person name="Gibbons J.G."/>
            <person name="Terashima K."/>
            <person name="Hibbett D.S."/>
            <person name="Grigoriev I.V."/>
        </authorList>
    </citation>
    <scope>NUCLEOTIDE SEQUENCE</scope>
    <source>
        <strain evidence="2">TFB7829</strain>
    </source>
</reference>
<feature type="compositionally biased region" description="Basic and acidic residues" evidence="1">
    <location>
        <begin position="31"/>
        <end position="49"/>
    </location>
</feature>
<feature type="non-terminal residue" evidence="2">
    <location>
        <position position="233"/>
    </location>
</feature>
<dbReference type="EMBL" id="MU802944">
    <property type="protein sequence ID" value="KAJ3978605.1"/>
    <property type="molecule type" value="Genomic_DNA"/>
</dbReference>
<organism evidence="2 3">
    <name type="scientific">Lentinula detonsa</name>
    <dbReference type="NCBI Taxonomy" id="2804962"/>
    <lineage>
        <taxon>Eukaryota</taxon>
        <taxon>Fungi</taxon>
        <taxon>Dikarya</taxon>
        <taxon>Basidiomycota</taxon>
        <taxon>Agaricomycotina</taxon>
        <taxon>Agaricomycetes</taxon>
        <taxon>Agaricomycetidae</taxon>
        <taxon>Agaricales</taxon>
        <taxon>Marasmiineae</taxon>
        <taxon>Omphalotaceae</taxon>
        <taxon>Lentinula</taxon>
    </lineage>
</organism>
<feature type="non-terminal residue" evidence="2">
    <location>
        <position position="1"/>
    </location>
</feature>
<evidence type="ECO:0000313" key="3">
    <source>
        <dbReference type="Proteomes" id="UP001163850"/>
    </source>
</evidence>
<comment type="caution">
    <text evidence="2">The sequence shown here is derived from an EMBL/GenBank/DDBJ whole genome shotgun (WGS) entry which is preliminary data.</text>
</comment>
<accession>A0AA38PNW5</accession>
<feature type="region of interest" description="Disordered" evidence="1">
    <location>
        <begin position="31"/>
        <end position="63"/>
    </location>
</feature>
<sequence>RICSTSKCRTQLPPEAEYKHKTCQKCRELDRIRKQKKRAEEKTLKRSREESEDEDVPVNSNDTHPIYRQAGLYTRYPNAETLFKDLRAAIKHDHTEFGGEFTLPPDPMITDKERVRMMISDVWKATGYRFTVHDNRPLETGHKTILWCSQGAEHKRSRKGEQEGIVHRDTVGMCRYACRGQLTVTSKDSTVSDTDTKRISVRVKHYKKHIPYYDVSMPEEATEIIRDNLLTST</sequence>
<proteinExistence type="predicted"/>
<protein>
    <submittedName>
        <fullName evidence="2">Uncharacterized protein</fullName>
    </submittedName>
</protein>
<name>A0AA38PNW5_9AGAR</name>